<reference evidence="1 2" key="1">
    <citation type="journal article" date="2015" name="Genome Biol. Evol.">
        <title>Comparative Genomics of a Bacterivorous Green Alga Reveals Evolutionary Causalities and Consequences of Phago-Mixotrophic Mode of Nutrition.</title>
        <authorList>
            <person name="Burns J.A."/>
            <person name="Paasch A."/>
            <person name="Narechania A."/>
            <person name="Kim E."/>
        </authorList>
    </citation>
    <scope>NUCLEOTIDE SEQUENCE [LARGE SCALE GENOMIC DNA]</scope>
    <source>
        <strain evidence="1 2">PLY_AMNH</strain>
    </source>
</reference>
<dbReference type="EMBL" id="LGRX02035189">
    <property type="protein sequence ID" value="KAK3235954.1"/>
    <property type="molecule type" value="Genomic_DNA"/>
</dbReference>
<sequence length="100" mass="11311">MTLIYIIVCVTVGPVTLGVSYGIWRRNKLNIEEYRNRGDEEDFEDEERNSMFQTAANQVAPAPDSGVPASKGSLSELDEEVVYKRPRRGSRGKKSKGIFW</sequence>
<evidence type="ECO:0000313" key="1">
    <source>
        <dbReference type="EMBL" id="KAK3235954.1"/>
    </source>
</evidence>
<name>A0AAE0BHW6_9CHLO</name>
<evidence type="ECO:0000313" key="2">
    <source>
        <dbReference type="Proteomes" id="UP001190700"/>
    </source>
</evidence>
<keyword evidence="2" id="KW-1185">Reference proteome</keyword>
<gene>
    <name evidence="1" type="ORF">CYMTET_53879</name>
</gene>
<protein>
    <submittedName>
        <fullName evidence="1">Uncharacterized protein</fullName>
    </submittedName>
</protein>
<comment type="caution">
    <text evidence="1">The sequence shown here is derived from an EMBL/GenBank/DDBJ whole genome shotgun (WGS) entry which is preliminary data.</text>
</comment>
<proteinExistence type="predicted"/>
<organism evidence="1 2">
    <name type="scientific">Cymbomonas tetramitiformis</name>
    <dbReference type="NCBI Taxonomy" id="36881"/>
    <lineage>
        <taxon>Eukaryota</taxon>
        <taxon>Viridiplantae</taxon>
        <taxon>Chlorophyta</taxon>
        <taxon>Pyramimonadophyceae</taxon>
        <taxon>Pyramimonadales</taxon>
        <taxon>Pyramimonadaceae</taxon>
        <taxon>Cymbomonas</taxon>
    </lineage>
</organism>
<dbReference type="Proteomes" id="UP001190700">
    <property type="component" value="Unassembled WGS sequence"/>
</dbReference>
<dbReference type="AlphaFoldDB" id="A0AAE0BHW6"/>
<accession>A0AAE0BHW6</accession>